<feature type="region of interest" description="Disordered" evidence="1">
    <location>
        <begin position="1178"/>
        <end position="1222"/>
    </location>
</feature>
<name>D0TZ29_9VIRU</name>
<feature type="region of interest" description="Disordered" evidence="1">
    <location>
        <begin position="1"/>
        <end position="29"/>
    </location>
</feature>
<evidence type="ECO:0000313" key="3">
    <source>
        <dbReference type="EMBL" id="ACY56322.1"/>
    </source>
</evidence>
<reference evidence="3 4" key="1">
    <citation type="journal article" date="2009" name="Arch. Virol.">
        <title>Complete nucleotide sequence of double-stranded RNA viruses from Fusarium graminearum strain DK3.</title>
        <authorList>
            <person name="Yu J."/>
            <person name="Kwon S.J."/>
            <person name="Lee K.M."/>
            <person name="Son M."/>
            <person name="Kim K.H."/>
        </authorList>
    </citation>
    <scope>NUCLEOTIDE SEQUENCE [LARGE SCALE GENOMIC DNA]</scope>
</reference>
<dbReference type="Proteomes" id="UP000243911">
    <property type="component" value="Segment"/>
</dbReference>
<dbReference type="RefSeq" id="YP_003288788.1">
    <property type="nucleotide sequence ID" value="NC_013469.1"/>
</dbReference>
<feature type="transmembrane region" description="Helical" evidence="2">
    <location>
        <begin position="59"/>
        <end position="80"/>
    </location>
</feature>
<keyword evidence="2" id="KW-1133">Transmembrane helix</keyword>
<keyword evidence="2" id="KW-0812">Transmembrane</keyword>
<protein>
    <submittedName>
        <fullName evidence="3">Uncharacterized protein</fullName>
    </submittedName>
</protein>
<accession>D0TZ29</accession>
<evidence type="ECO:0000313" key="4">
    <source>
        <dbReference type="Proteomes" id="UP000243911"/>
    </source>
</evidence>
<dbReference type="EMBL" id="GQ140626">
    <property type="protein sequence ID" value="ACY56322.1"/>
    <property type="molecule type" value="Genomic_RNA"/>
</dbReference>
<proteinExistence type="predicted"/>
<dbReference type="KEGG" id="vg:8560147"/>
<keyword evidence="2" id="KW-0472">Membrane</keyword>
<sequence length="1369" mass="151559">MAYSKYQGRHASEEFSAPRTAPVQQSSIGKDGNLDNQASHLNDSAVPSRPAFSDKLSASFSWCSFPFSFVVLRFLFFLSFTVSSFFSFRLRYFISFVTCASPLSSRNSRPRRASALAFGRSDSINFLAHYTTCIPLLLTSYGLISPSQALHLSYVTKFTDLPKSLRDGILRDSRSHLLVRVYNRHVQSLLAQPLKGKYELAPLRCLLTSAQEFLTTPYTEAELKVSSAYSSPAIPALGGIRGVLTQLVTGSKATGISNRWHPGHYPAKAISQRLNYRQVGTEIYTERPNDYIRSFPDHISPPRLPEHFSDSLKSVIAGRTRDGNSPAAQAVPVDFTRNWAPRPLNDRVLSARAEGLSGILQGIDYSKSSLRNADEALSINRYLDTRGAKIVPRWEGDQWNRWSGITSLFTVAARDRNYLSIAYRLLARHYYATLVADNDWFTPTVMDESTPITLTPLTAEIPPLQLPIPGQPPQVVGNPEAPLFTAAAFNGLRNGTKQFIDAEGLSLEELRELLAAIVPCDEANIPHVRYSRPADLVQEIKPGSSAYHRYFFGPTRYKYLNGVDEVFIHFGNNPAPTPAEMADLSAHVHAPPSAPAIMSVLRYLIMRHGASEDVDTAMELLIARIVMYHPNVGLRGLRNNVPQDRYINADGHYSFHLPRAKTASAYFDAQFLPADDTTRLNEFLSFSSRELVNSGVLFAQARATALNWATAAYSMYGRQWTNSPGTETNTYVKMHVDTWLRKYAAEPLNVWASAHNNALAFLVDWALSSKALATEANVVVNWWSDFQAPYLTNPYHELWQCNMLPSHQLLPYHDVDNPATITWPDNCPLPISDAHSFANHLDVELAKDFPAEAGRYWMGDGGSTANAQFFAATGLSSGFRFQGHHNAALALLRWRNRSLSQLPQAPAAQEPSWMGDLSTPFSDFLLPGSIATANISQNTAYSHAITAKAGTSQADQNHLARLWFNTARQLPRSSLAISYVSPYPERRELRTLQEYSIVVWENGQNAFSGMSLMPANFSVQHMDAFLPSKDLKLPAFSRPVAADISDSSKSARVTRSTPQPRARAANVLEKINAFRRADPVNRSPDPDGIEGVTASLSHEAKYPVEMSQLPPNMNNFSTKVEDGRISVETSPSHEASLAALRDELKRSAAANAALLERIERSQLVPDFSLEHMRTQRPVEAVASYPNRGLTRSPPRPQRHTPRSPPRPEGNRNHLRPASPSQPQAAHCLLFPVAQVPTPDPNAHFGVPLRAHLQPEFLAQKPVLPNDSAAYEVQRRVPKYGVPSFPAHDPFKELSEYDPSAEHPQGLEVSRGHTQGQASTSELRLTGSSSRTNDLPPGTGTRITTPYGNNTTDQNAVAQDGLALTELAKN</sequence>
<dbReference type="GeneID" id="8560147"/>
<feature type="compositionally biased region" description="Polar residues" evidence="1">
    <location>
        <begin position="1340"/>
        <end position="1353"/>
    </location>
</feature>
<evidence type="ECO:0000256" key="1">
    <source>
        <dbReference type="SAM" id="MobiDB-lite"/>
    </source>
</evidence>
<organism evidence="3 4">
    <name type="scientific">Fusarium graminearum dsRNA mycovirus 3</name>
    <dbReference type="NCBI Taxonomy" id="687917"/>
    <lineage>
        <taxon>Viruses</taxon>
        <taxon>Riboviria</taxon>
        <taxon>Orthornavirae</taxon>
        <taxon>Duplornaviricota</taxon>
        <taxon>Chrymotiviricetes</taxon>
        <taxon>Ghabrivirales</taxon>
        <taxon>Alphatotivirineae</taxon>
        <taxon>Fusagraviridae</taxon>
        <taxon>Fusagravirus</taxon>
        <taxon>Fusagravirus ichi</taxon>
    </lineage>
</organism>
<evidence type="ECO:0000256" key="2">
    <source>
        <dbReference type="SAM" id="Phobius"/>
    </source>
</evidence>
<feature type="compositionally biased region" description="Polar residues" evidence="1">
    <location>
        <begin position="1311"/>
        <end position="1332"/>
    </location>
</feature>
<feature type="region of interest" description="Disordered" evidence="1">
    <location>
        <begin position="1290"/>
        <end position="1353"/>
    </location>
</feature>
<keyword evidence="4" id="KW-1185">Reference proteome</keyword>